<organism evidence="1 2">
    <name type="scientific">Sphingomonas jejuensis</name>
    <dbReference type="NCBI Taxonomy" id="904715"/>
    <lineage>
        <taxon>Bacteria</taxon>
        <taxon>Pseudomonadati</taxon>
        <taxon>Pseudomonadota</taxon>
        <taxon>Alphaproteobacteria</taxon>
        <taxon>Sphingomonadales</taxon>
        <taxon>Sphingomonadaceae</taxon>
        <taxon>Sphingomonas</taxon>
    </lineage>
</organism>
<evidence type="ECO:0008006" key="3">
    <source>
        <dbReference type="Google" id="ProtNLM"/>
    </source>
</evidence>
<dbReference type="RefSeq" id="WP_167954807.1">
    <property type="nucleotide sequence ID" value="NZ_JAATJE010000002.1"/>
</dbReference>
<reference evidence="1 2" key="1">
    <citation type="submission" date="2020-03" db="EMBL/GenBank/DDBJ databases">
        <title>Genomic Encyclopedia of Type Strains, Phase IV (KMG-IV): sequencing the most valuable type-strain genomes for metagenomic binning, comparative biology and taxonomic classification.</title>
        <authorList>
            <person name="Goeker M."/>
        </authorList>
    </citation>
    <scope>NUCLEOTIDE SEQUENCE [LARGE SCALE GENOMIC DNA]</scope>
    <source>
        <strain evidence="1 2">DSM 27651</strain>
    </source>
</reference>
<dbReference type="Proteomes" id="UP000734218">
    <property type="component" value="Unassembled WGS sequence"/>
</dbReference>
<gene>
    <name evidence="1" type="ORF">GGR88_002158</name>
</gene>
<protein>
    <recommendedName>
        <fullName evidence="3">HEAT repeat domain-containing protein</fullName>
    </recommendedName>
</protein>
<name>A0ABX0XPD1_9SPHN</name>
<proteinExistence type="predicted"/>
<keyword evidence="2" id="KW-1185">Reference proteome</keyword>
<comment type="caution">
    <text evidence="1">The sequence shown here is derived from an EMBL/GenBank/DDBJ whole genome shotgun (WGS) entry which is preliminary data.</text>
</comment>
<evidence type="ECO:0000313" key="2">
    <source>
        <dbReference type="Proteomes" id="UP000734218"/>
    </source>
</evidence>
<evidence type="ECO:0000313" key="1">
    <source>
        <dbReference type="EMBL" id="NJC34644.1"/>
    </source>
</evidence>
<accession>A0ABX0XPD1</accession>
<sequence length="483" mass="54037">MRDKPFTIEEERFIAQQLGAVEDRQVQRALQFLCEQYRRGRFSTDSVRLRTLVINCLFRNYEGVKRWALNALVEIGLGAHRETVVSMAPSFLDHPDLYASFVRLIFFGEREDKALLTFSRLGLPLHGLALIAGAEHSHQLRRRLIKERIPLERADVDELRAAIVLTGRQKAPPHIFLPNHSNELALGELTLHDSDPVKKYAIWAQAERRLGFSALRIPISDYDSSAPQVRKWILRLLFSDPDGLSKNIDLIKHAQLDDNEDVRQEAAIQLRSNYVLDGSPYLQDWLASETHEPTKLALLDHITAFAYRDPSYLAICLSFYREAPLKSVLRTRLEAAASGTSVFKRLRAIELEEESASLFSNDNEWEGRSVTNLTQNFYAPVGSATGTGAISADTISAISNVNNVQLQSALLSASSLLEKLKDEDIRAEGKVAIESVAKAPSRLGIGRVIDWLGKIKNGMDTTSGLISSADGLIETFQNMDFPG</sequence>
<dbReference type="EMBL" id="JAATJE010000002">
    <property type="protein sequence ID" value="NJC34644.1"/>
    <property type="molecule type" value="Genomic_DNA"/>
</dbReference>